<evidence type="ECO:0000259" key="5">
    <source>
        <dbReference type="Pfam" id="PF00251"/>
    </source>
</evidence>
<proteinExistence type="inferred from homology"/>
<keyword evidence="2 4" id="KW-0378">Hydrolase</keyword>
<evidence type="ECO:0000256" key="4">
    <source>
        <dbReference type="RuleBase" id="RU362110"/>
    </source>
</evidence>
<dbReference type="InterPro" id="IPR050551">
    <property type="entry name" value="Fructan_Metab_Enzymes"/>
</dbReference>
<reference evidence="7 8" key="1">
    <citation type="submission" date="2024-03" db="EMBL/GenBank/DDBJ databases">
        <authorList>
            <consortium name="ELIXIR-Norway"/>
            <consortium name="Elixir Norway"/>
        </authorList>
    </citation>
    <scope>NUCLEOTIDE SEQUENCE [LARGE SCALE GENOMIC DNA]</scope>
</reference>
<protein>
    <recommendedName>
        <fullName evidence="9">Glycosyl hydrolase family 32 N-terminal domain-containing protein</fullName>
    </recommendedName>
</protein>
<dbReference type="PANTHER" id="PTHR31953">
    <property type="entry name" value="BETA-FRUCTOFURANOSIDASE, INSOLUBLE ISOENZYME CWINV1-RELATED"/>
    <property type="match status" value="1"/>
</dbReference>
<dbReference type="InterPro" id="IPR023296">
    <property type="entry name" value="Glyco_hydro_beta-prop_sf"/>
</dbReference>
<evidence type="ECO:0008006" key="9">
    <source>
        <dbReference type="Google" id="ProtNLM"/>
    </source>
</evidence>
<feature type="domain" description="Glycosyl hydrolase family 32 C-terminal" evidence="6">
    <location>
        <begin position="169"/>
        <end position="219"/>
    </location>
</feature>
<organism evidence="7 8">
    <name type="scientific">Sphagnum jensenii</name>
    <dbReference type="NCBI Taxonomy" id="128206"/>
    <lineage>
        <taxon>Eukaryota</taxon>
        <taxon>Viridiplantae</taxon>
        <taxon>Streptophyta</taxon>
        <taxon>Embryophyta</taxon>
        <taxon>Bryophyta</taxon>
        <taxon>Sphagnophytina</taxon>
        <taxon>Sphagnopsida</taxon>
        <taxon>Sphagnales</taxon>
        <taxon>Sphagnaceae</taxon>
        <taxon>Sphagnum</taxon>
    </lineage>
</organism>
<dbReference type="SUPFAM" id="SSF49899">
    <property type="entry name" value="Concanavalin A-like lectins/glucanases"/>
    <property type="match status" value="1"/>
</dbReference>
<dbReference type="InterPro" id="IPR013320">
    <property type="entry name" value="ConA-like_dom_sf"/>
</dbReference>
<dbReference type="Pfam" id="PF00251">
    <property type="entry name" value="Glyco_hydro_32N"/>
    <property type="match status" value="1"/>
</dbReference>
<dbReference type="Proteomes" id="UP001497522">
    <property type="component" value="Chromosome 2"/>
</dbReference>
<dbReference type="InterPro" id="IPR013189">
    <property type="entry name" value="Glyco_hydro_32_C"/>
</dbReference>
<dbReference type="Gene3D" id="2.60.120.560">
    <property type="entry name" value="Exo-inulinase, domain 1"/>
    <property type="match status" value="2"/>
</dbReference>
<evidence type="ECO:0000256" key="2">
    <source>
        <dbReference type="ARBA" id="ARBA00022801"/>
    </source>
</evidence>
<feature type="domain" description="Glycosyl hydrolase family 32 N-terminal" evidence="5">
    <location>
        <begin position="5"/>
        <end position="88"/>
    </location>
</feature>
<comment type="similarity">
    <text evidence="1 4">Belongs to the glycosyl hydrolase 32 family.</text>
</comment>
<keyword evidence="3 4" id="KW-0326">Glycosidase</keyword>
<evidence type="ECO:0000259" key="6">
    <source>
        <dbReference type="Pfam" id="PF08244"/>
    </source>
</evidence>
<accession>A0ABP1BBK6</accession>
<dbReference type="InterPro" id="IPR013148">
    <property type="entry name" value="Glyco_hydro_32_N"/>
</dbReference>
<dbReference type="EMBL" id="OZ023703">
    <property type="protein sequence ID" value="CAK9872273.1"/>
    <property type="molecule type" value="Genomic_DNA"/>
</dbReference>
<name>A0ABP1BBK6_9BRYO</name>
<dbReference type="Gene3D" id="2.115.10.20">
    <property type="entry name" value="Glycosyl hydrolase domain, family 43"/>
    <property type="match status" value="1"/>
</dbReference>
<evidence type="ECO:0000313" key="7">
    <source>
        <dbReference type="EMBL" id="CAK9872273.1"/>
    </source>
</evidence>
<dbReference type="Pfam" id="PF08244">
    <property type="entry name" value="Glyco_hydro_32C"/>
    <property type="match status" value="1"/>
</dbReference>
<sequence length="229" mass="26026">MIDGAGVALQYKSTDLKQWELEEKWLHSCAKSGMWECVGFFPIHYDMPTDLTDTQKYIFKASVFDEILDYYTVCTYDEVAQKFTPDDPKLELRLWELDVEVFFKYPDLSTVGVTVEATLNDEYEGSQGGYARRGIFGPFGLFVLTDENFQEQTALFFYIGCSSNGQWTVDRSIVECFVQGGCMAVTSQVYPIVAVDNLANLYLFNNGMTPITVQSITAYQMKHVAMHSI</sequence>
<dbReference type="SUPFAM" id="SSF75005">
    <property type="entry name" value="Arabinanase/levansucrase/invertase"/>
    <property type="match status" value="1"/>
</dbReference>
<evidence type="ECO:0000256" key="1">
    <source>
        <dbReference type="ARBA" id="ARBA00009902"/>
    </source>
</evidence>
<evidence type="ECO:0000313" key="8">
    <source>
        <dbReference type="Proteomes" id="UP001497522"/>
    </source>
</evidence>
<evidence type="ECO:0000256" key="3">
    <source>
        <dbReference type="ARBA" id="ARBA00023295"/>
    </source>
</evidence>
<keyword evidence="8" id="KW-1185">Reference proteome</keyword>
<gene>
    <name evidence="7" type="ORF">CSSPJE1EN2_LOCUS14870</name>
</gene>